<evidence type="ECO:0000259" key="9">
    <source>
        <dbReference type="SMART" id="SM00650"/>
    </source>
</evidence>
<dbReference type="GO" id="GO:0052908">
    <property type="term" value="F:16S rRNA (adenine(1518)-N(6)/adenine(1519)-N(6))-dimethyltransferase activity"/>
    <property type="evidence" value="ECO:0007669"/>
    <property type="project" value="UniProtKB-EC"/>
</dbReference>
<dbReference type="PROSITE" id="PS01131">
    <property type="entry name" value="RRNA_A_DIMETH"/>
    <property type="match status" value="1"/>
</dbReference>
<comment type="catalytic activity">
    <reaction evidence="7">
        <text>adenosine(1518)/adenosine(1519) in 16S rRNA + 4 S-adenosyl-L-methionine = N(6)-dimethyladenosine(1518)/N(6)-dimethyladenosine(1519) in 16S rRNA + 4 S-adenosyl-L-homocysteine + 4 H(+)</text>
        <dbReference type="Rhea" id="RHEA:19609"/>
        <dbReference type="Rhea" id="RHEA-COMP:10232"/>
        <dbReference type="Rhea" id="RHEA-COMP:10233"/>
        <dbReference type="ChEBI" id="CHEBI:15378"/>
        <dbReference type="ChEBI" id="CHEBI:57856"/>
        <dbReference type="ChEBI" id="CHEBI:59789"/>
        <dbReference type="ChEBI" id="CHEBI:74411"/>
        <dbReference type="ChEBI" id="CHEBI:74493"/>
        <dbReference type="EC" id="2.1.1.182"/>
    </reaction>
</comment>
<evidence type="ECO:0000256" key="1">
    <source>
        <dbReference type="ARBA" id="ARBA00022490"/>
    </source>
</evidence>
<dbReference type="Gene3D" id="1.10.8.100">
    <property type="entry name" value="Ribosomal RNA adenine dimethylase-like, domain 2"/>
    <property type="match status" value="1"/>
</dbReference>
<evidence type="ECO:0000256" key="4">
    <source>
        <dbReference type="ARBA" id="ARBA00022679"/>
    </source>
</evidence>
<evidence type="ECO:0000256" key="7">
    <source>
        <dbReference type="HAMAP-Rule" id="MF_00607"/>
    </source>
</evidence>
<dbReference type="FunFam" id="1.10.8.100:FF:000001">
    <property type="entry name" value="Ribosomal RNA small subunit methyltransferase A"/>
    <property type="match status" value="1"/>
</dbReference>
<dbReference type="SUPFAM" id="SSF53335">
    <property type="entry name" value="S-adenosyl-L-methionine-dependent methyltransferases"/>
    <property type="match status" value="1"/>
</dbReference>
<keyword evidence="3 7" id="KW-0489">Methyltransferase</keyword>
<dbReference type="HAMAP" id="MF_00607">
    <property type="entry name" value="16SrRNA_methyltr_A"/>
    <property type="match status" value="1"/>
</dbReference>
<reference evidence="10 11" key="1">
    <citation type="submission" date="2015-11" db="EMBL/GenBank/DDBJ databases">
        <title>Genomic analysis of 38 Legionella species identifies large and diverse effector repertoires.</title>
        <authorList>
            <person name="Burstein D."/>
            <person name="Amaro F."/>
            <person name="Zusman T."/>
            <person name="Lifshitz Z."/>
            <person name="Cohen O."/>
            <person name="Gilbert J.A."/>
            <person name="Pupko T."/>
            <person name="Shuman H.A."/>
            <person name="Segal G."/>
        </authorList>
    </citation>
    <scope>NUCLEOTIDE SEQUENCE [LARGE SCALE GENOMIC DNA]</scope>
    <source>
        <strain evidence="10 11">SE-32A-C8</strain>
    </source>
</reference>
<evidence type="ECO:0000256" key="6">
    <source>
        <dbReference type="ARBA" id="ARBA00022884"/>
    </source>
</evidence>
<dbReference type="InterPro" id="IPR011530">
    <property type="entry name" value="rRNA_adenine_dimethylase"/>
</dbReference>
<dbReference type="GO" id="GO:0003723">
    <property type="term" value="F:RNA binding"/>
    <property type="evidence" value="ECO:0007669"/>
    <property type="project" value="UniProtKB-UniRule"/>
</dbReference>
<dbReference type="PATRIC" id="fig|448.7.peg.2888"/>
<dbReference type="InterPro" id="IPR020598">
    <property type="entry name" value="rRNA_Ade_methylase_Trfase_N"/>
</dbReference>
<evidence type="ECO:0000256" key="2">
    <source>
        <dbReference type="ARBA" id="ARBA00022552"/>
    </source>
</evidence>
<comment type="similarity">
    <text evidence="7">Belongs to the class I-like SAM-binding methyltransferase superfamily. rRNA adenine N(6)-methyltransferase family. RsmA subfamily.</text>
</comment>
<dbReference type="InterPro" id="IPR001737">
    <property type="entry name" value="KsgA/Erm"/>
</dbReference>
<evidence type="ECO:0000256" key="5">
    <source>
        <dbReference type="ARBA" id="ARBA00022691"/>
    </source>
</evidence>
<dbReference type="Gene3D" id="3.40.50.150">
    <property type="entry name" value="Vaccinia Virus protein VP39"/>
    <property type="match status" value="1"/>
</dbReference>
<comment type="function">
    <text evidence="7">Specifically dimethylates two adjacent adenosines (A1518 and A1519) in the loop of a conserved hairpin near the 3'-end of 16S rRNA in the 30S particle. May play a critical role in biogenesis of 30S subunits.</text>
</comment>
<keyword evidence="5 7" id="KW-0949">S-adenosyl-L-methionine</keyword>
<feature type="binding site" evidence="7 8">
    <location>
        <position position="12"/>
    </location>
    <ligand>
        <name>S-adenosyl-L-methionine</name>
        <dbReference type="ChEBI" id="CHEBI:59789"/>
    </ligand>
</feature>
<feature type="binding site" evidence="7 8">
    <location>
        <position position="85"/>
    </location>
    <ligand>
        <name>S-adenosyl-L-methionine</name>
        <dbReference type="ChEBI" id="CHEBI:59789"/>
    </ligand>
</feature>
<dbReference type="OrthoDB" id="9814755at2"/>
<gene>
    <name evidence="7 10" type="primary">ksgA</name>
    <name evidence="7" type="synonym">rsmA</name>
    <name evidence="10" type="ORF">Lery_2749</name>
</gene>
<accession>A0A0W0TG97</accession>
<dbReference type="InterPro" id="IPR029063">
    <property type="entry name" value="SAM-dependent_MTases_sf"/>
</dbReference>
<dbReference type="Proteomes" id="UP000054773">
    <property type="component" value="Unassembled WGS sequence"/>
</dbReference>
<dbReference type="InterPro" id="IPR023165">
    <property type="entry name" value="rRNA_Ade_diMease-like_C"/>
</dbReference>
<keyword evidence="4 7" id="KW-0808">Transferase</keyword>
<dbReference type="PROSITE" id="PS51689">
    <property type="entry name" value="SAM_RNA_A_N6_MT"/>
    <property type="match status" value="1"/>
</dbReference>
<feature type="binding site" evidence="7 8">
    <location>
        <position position="103"/>
    </location>
    <ligand>
        <name>S-adenosyl-L-methionine</name>
        <dbReference type="ChEBI" id="CHEBI:59789"/>
    </ligand>
</feature>
<feature type="domain" description="Ribosomal RNA adenine methylase transferase N-terminal" evidence="9">
    <location>
        <begin position="19"/>
        <end position="188"/>
    </location>
</feature>
<feature type="binding site" evidence="7 8">
    <location>
        <position position="14"/>
    </location>
    <ligand>
        <name>S-adenosyl-L-methionine</name>
        <dbReference type="ChEBI" id="CHEBI:59789"/>
    </ligand>
</feature>
<keyword evidence="11" id="KW-1185">Reference proteome</keyword>
<dbReference type="GO" id="GO:0005829">
    <property type="term" value="C:cytosol"/>
    <property type="evidence" value="ECO:0007669"/>
    <property type="project" value="TreeGrafter"/>
</dbReference>
<sequence length="260" mass="29057">MSHRPRKRFGQNFLQDQVVIGRIIDAINPQPTDSMVEIGPGLAALTLPLLGRLNQLIAIEIDTDLQQGLLELPQAKNKLQLVGADALTVDFSQWGRSLRVVGNLPYNISTPLLLHLLHQIEFIRDMHFMLQKEVVSRIAARPGSKAYGRLSIMAQYYCEATFLFEVPPESFYPKPNVDSAILRLVPYQQSPYAEVAYDLLEKVVALAFGMRRKTLANNLKPLFSANQLQDIGINPGMRPEQLTVGDYVHIANAVGNSIKL</sequence>
<feature type="binding site" evidence="7 8">
    <location>
        <position position="39"/>
    </location>
    <ligand>
        <name>S-adenosyl-L-methionine</name>
        <dbReference type="ChEBI" id="CHEBI:59789"/>
    </ligand>
</feature>
<keyword evidence="2 7" id="KW-0698">rRNA processing</keyword>
<dbReference type="RefSeq" id="WP_058527825.1">
    <property type="nucleotide sequence ID" value="NZ_CAAAHY010000005.1"/>
</dbReference>
<dbReference type="EC" id="2.1.1.182" evidence="7"/>
<evidence type="ECO:0000256" key="8">
    <source>
        <dbReference type="PROSITE-ProRule" id="PRU01026"/>
    </source>
</evidence>
<feature type="binding site" evidence="7 8">
    <location>
        <position position="60"/>
    </location>
    <ligand>
        <name>S-adenosyl-L-methionine</name>
        <dbReference type="ChEBI" id="CHEBI:59789"/>
    </ligand>
</feature>
<dbReference type="EMBL" id="LNYA01000034">
    <property type="protein sequence ID" value="KTC94582.1"/>
    <property type="molecule type" value="Genomic_DNA"/>
</dbReference>
<dbReference type="AlphaFoldDB" id="A0A0W0TG97"/>
<name>A0A0W0TG97_LEGER</name>
<comment type="subcellular location">
    <subcellularLocation>
        <location evidence="7">Cytoplasm</location>
    </subcellularLocation>
</comment>
<dbReference type="STRING" id="448.Lery_2749"/>
<organism evidence="10 11">
    <name type="scientific">Legionella erythra</name>
    <dbReference type="NCBI Taxonomy" id="448"/>
    <lineage>
        <taxon>Bacteria</taxon>
        <taxon>Pseudomonadati</taxon>
        <taxon>Pseudomonadota</taxon>
        <taxon>Gammaproteobacteria</taxon>
        <taxon>Legionellales</taxon>
        <taxon>Legionellaceae</taxon>
        <taxon>Legionella</taxon>
    </lineage>
</organism>
<dbReference type="PANTHER" id="PTHR11727:SF7">
    <property type="entry name" value="DIMETHYLADENOSINE TRANSFERASE-RELATED"/>
    <property type="match status" value="1"/>
</dbReference>
<evidence type="ECO:0000313" key="10">
    <source>
        <dbReference type="EMBL" id="KTC94582.1"/>
    </source>
</evidence>
<keyword evidence="1 7" id="KW-0963">Cytoplasm</keyword>
<dbReference type="NCBIfam" id="TIGR00755">
    <property type="entry name" value="ksgA"/>
    <property type="match status" value="1"/>
</dbReference>
<dbReference type="InterPro" id="IPR020596">
    <property type="entry name" value="rRNA_Ade_Mease_Trfase_CS"/>
</dbReference>
<dbReference type="PANTHER" id="PTHR11727">
    <property type="entry name" value="DIMETHYLADENOSINE TRANSFERASE"/>
    <property type="match status" value="1"/>
</dbReference>
<protein>
    <recommendedName>
        <fullName evidence="7">Ribosomal RNA small subunit methyltransferase A</fullName>
        <ecNumber evidence="7">2.1.1.182</ecNumber>
    </recommendedName>
    <alternativeName>
        <fullName evidence="7">16S rRNA (adenine(1518)-N(6)/adenine(1519)-N(6))-dimethyltransferase</fullName>
    </alternativeName>
    <alternativeName>
        <fullName evidence="7">16S rRNA dimethyladenosine transferase</fullName>
    </alternativeName>
    <alternativeName>
        <fullName evidence="7">16S rRNA dimethylase</fullName>
    </alternativeName>
    <alternativeName>
        <fullName evidence="7">S-adenosylmethionine-6-N', N'-adenosyl(rRNA) dimethyltransferase</fullName>
    </alternativeName>
</protein>
<keyword evidence="6 7" id="KW-0694">RNA-binding</keyword>
<dbReference type="Pfam" id="PF00398">
    <property type="entry name" value="RrnaAD"/>
    <property type="match status" value="1"/>
</dbReference>
<evidence type="ECO:0000313" key="11">
    <source>
        <dbReference type="Proteomes" id="UP000054773"/>
    </source>
</evidence>
<dbReference type="SMART" id="SM00650">
    <property type="entry name" value="rADc"/>
    <property type="match status" value="1"/>
</dbReference>
<comment type="caution">
    <text evidence="10">The sequence shown here is derived from an EMBL/GenBank/DDBJ whole genome shotgun (WGS) entry which is preliminary data.</text>
</comment>
<evidence type="ECO:0000256" key="3">
    <source>
        <dbReference type="ARBA" id="ARBA00022603"/>
    </source>
</evidence>
<proteinExistence type="inferred from homology"/>